<dbReference type="EMBL" id="BK059102">
    <property type="protein sequence ID" value="DAE30085.1"/>
    <property type="molecule type" value="Genomic_DNA"/>
</dbReference>
<protein>
    <submittedName>
        <fullName evidence="1">DNA-packaging protein</fullName>
    </submittedName>
</protein>
<evidence type="ECO:0000313" key="1">
    <source>
        <dbReference type="EMBL" id="DAE30085.1"/>
    </source>
</evidence>
<organism evidence="1">
    <name type="scientific">virus sp. ctQmo6</name>
    <dbReference type="NCBI Taxonomy" id="2827990"/>
    <lineage>
        <taxon>Viruses</taxon>
    </lineage>
</organism>
<reference evidence="1" key="1">
    <citation type="journal article" date="2021" name="Proc. Natl. Acad. Sci. U.S.A.">
        <title>A Catalog of Tens of Thousands of Viruses from Human Metagenomes Reveals Hidden Associations with Chronic Diseases.</title>
        <authorList>
            <person name="Tisza M.J."/>
            <person name="Buck C.B."/>
        </authorList>
    </citation>
    <scope>NUCLEOTIDE SEQUENCE</scope>
    <source>
        <strain evidence="1">CtQmo6</strain>
    </source>
</reference>
<proteinExistence type="predicted"/>
<name>A0A8S5RG89_9VIRU</name>
<sequence>MERLEDEPLSGEVFTNDIEYYLQEFCEQRKPPIEDMTTAPQGVWNAALLYIQHHLFKGTNKLKLNNHLKGYRNNNNSDITSNLNKSNCNAYNISLVNDICDYYIYMCYQYGKEVSILGFNKLTGIDDNTIYAWRDEKNILSDSGADIYKKLSQEREESLSAKLVDSKQAVAQIAILNKHYGWNLPGVSKEREAKKALTAADIRARLSNNEHTETQDIVDGG</sequence>
<accession>A0A8S5RG89</accession>